<sequence length="934" mass="106984">MLNGFGGVTVQGPNNDRNLFDSFNGAPVDKPPFPFVYKDIETKSDVEDIETKSDVVLVRCPGNDFIYDAPENVSYKLSKEAMGQKISGLGANEDKVVWKAVVNKETDGTKVIYPCGELRFVEGGISGIKKWDIQLEWKDPPKPLKVAKFLTIDTPTIDTYSECDDSTEVVKIIKKRNGELLEYTHRQTKIFKNELIYIFLKEKITEKKENLLVPCVVFNPRLKIPDIIVADNSGMRKEKIQEVVVHLFKKDIAVEGIKIEFKVANGTTDFYGDFFMHGSITAISKKLNIEGKLEDNGKLNVNEKNEVTFDGFQIFEVSFECPDCLGTVKVVNKVFFNGLNAIRPRESLETISYLLGNFTQTPRCPILFKTYGIISGVTFDNDTAKYEDLKKKKTLGKLQNDKQYGDMTVKNLGLIECNLTLVKVFNLELQKAGKTRSINFYFVNEWKNGDIPESLCEIIDLHNSVSKHAGDGSVLIHSSSQLSSGTFVIMFFAASVETLLTGTDVSDETQWNVMMIIKRIREQVYGGVLSRLEFTYLIVGIIEYFVTKKIILEDESFLNFNRSYQDYIRKIRLLESSLTSPIKSFLIFINSLDKGKVEALSVAFESLRPKEYDGSKCKIYEAIKVSQLAMEEKDKNSNLAKQKSMGEFFVETMREQKYTIRDCNNPCLDFYAVQGYDSTPSDDKLKNFMHANEFCYKLSKFERKMILCQAPLENRNNRMLDMIYREKVKAVVILCRDSELLTVQWQRYYMERKGEKATYGIYSIVCLEDLMVRDCVTRVGKFKIVKDKDPNDPGHEFYIIHFPEWQKDGILTDVNQFVNLYKTIDSIAKKDKIIIHCINGTGRTGTLALFMYLIDTLEAGKTFNMKGSLACLRMFRLNAVELPIQFQAVLLALLYYYKNDVMKIDESIFEKAEEIIKNEIKSQFDEMYSSHIEI</sequence>
<dbReference type="Pfam" id="PF24490">
    <property type="entry name" value="DUF7585"/>
    <property type="match status" value="1"/>
</dbReference>
<dbReference type="PROSITE" id="PS50056">
    <property type="entry name" value="TYR_PHOSPHATASE_2"/>
    <property type="match status" value="1"/>
</dbReference>
<dbReference type="STRING" id="131310.A0A0N4Z6Z5"/>
<dbReference type="InterPro" id="IPR052782">
    <property type="entry name" value="Oocyte-zygote_transition_reg"/>
</dbReference>
<evidence type="ECO:0000259" key="2">
    <source>
        <dbReference type="PROSITE" id="PS50056"/>
    </source>
</evidence>
<dbReference type="WBParaSite" id="PTRK_0000295000.1">
    <property type="protein sequence ID" value="PTRK_0000295000.1"/>
    <property type="gene ID" value="PTRK_0000295000"/>
</dbReference>
<accession>A0A0N4Z6Z5</accession>
<dbReference type="SMART" id="SM00404">
    <property type="entry name" value="PTPc_motif"/>
    <property type="match status" value="2"/>
</dbReference>
<evidence type="ECO:0000313" key="4">
    <source>
        <dbReference type="WBParaSite" id="PTRK_0000295000.1"/>
    </source>
</evidence>
<dbReference type="Pfam" id="PF00102">
    <property type="entry name" value="Y_phosphatase"/>
    <property type="match status" value="2"/>
</dbReference>
<dbReference type="GO" id="GO:0004725">
    <property type="term" value="F:protein tyrosine phosphatase activity"/>
    <property type="evidence" value="ECO:0007669"/>
    <property type="project" value="InterPro"/>
</dbReference>
<dbReference type="SUPFAM" id="SSF52799">
    <property type="entry name" value="(Phosphotyrosine protein) phosphatases II"/>
    <property type="match status" value="2"/>
</dbReference>
<name>A0A0N4Z6Z5_PARTI</name>
<reference evidence="4" key="1">
    <citation type="submission" date="2017-02" db="UniProtKB">
        <authorList>
            <consortium name="WormBaseParasite"/>
        </authorList>
    </citation>
    <scope>IDENTIFICATION</scope>
</reference>
<dbReference type="AlphaFoldDB" id="A0A0N4Z6Z5"/>
<dbReference type="SMART" id="SM00194">
    <property type="entry name" value="PTPc"/>
    <property type="match status" value="1"/>
</dbReference>
<evidence type="ECO:0000259" key="1">
    <source>
        <dbReference type="PROSITE" id="PS50055"/>
    </source>
</evidence>
<dbReference type="InterPro" id="IPR000387">
    <property type="entry name" value="Tyr_Pase_dom"/>
</dbReference>
<keyword evidence="3" id="KW-1185">Reference proteome</keyword>
<feature type="domain" description="Tyrosine-protein phosphatase" evidence="1">
    <location>
        <begin position="658"/>
        <end position="896"/>
    </location>
</feature>
<dbReference type="PROSITE" id="PS50055">
    <property type="entry name" value="TYR_PHOSPHATASE_PTP"/>
    <property type="match status" value="1"/>
</dbReference>
<dbReference type="PROSITE" id="PS00383">
    <property type="entry name" value="TYR_PHOSPHATASE_1"/>
    <property type="match status" value="1"/>
</dbReference>
<dbReference type="InterPro" id="IPR000242">
    <property type="entry name" value="PTP_cat"/>
</dbReference>
<dbReference type="InterPro" id="IPR029021">
    <property type="entry name" value="Prot-tyrosine_phosphatase-like"/>
</dbReference>
<feature type="domain" description="Tyrosine specific protein phosphatases" evidence="2">
    <location>
        <begin position="815"/>
        <end position="887"/>
    </location>
</feature>
<dbReference type="Gene3D" id="3.90.190.10">
    <property type="entry name" value="Protein tyrosine phosphatase superfamily"/>
    <property type="match status" value="2"/>
</dbReference>
<dbReference type="InterPro" id="IPR003595">
    <property type="entry name" value="Tyr_Pase_cat"/>
</dbReference>
<dbReference type="Proteomes" id="UP000038045">
    <property type="component" value="Unplaced"/>
</dbReference>
<proteinExistence type="predicted"/>
<dbReference type="PANTHER" id="PTHR46163">
    <property type="entry name" value="TYROSINE-PROTEIN PHOSPHATASE-RELATED"/>
    <property type="match status" value="1"/>
</dbReference>
<dbReference type="CDD" id="cd00047">
    <property type="entry name" value="PTPc"/>
    <property type="match status" value="1"/>
</dbReference>
<organism evidence="3 4">
    <name type="scientific">Parastrongyloides trichosuri</name>
    <name type="common">Possum-specific nematode worm</name>
    <dbReference type="NCBI Taxonomy" id="131310"/>
    <lineage>
        <taxon>Eukaryota</taxon>
        <taxon>Metazoa</taxon>
        <taxon>Ecdysozoa</taxon>
        <taxon>Nematoda</taxon>
        <taxon>Chromadorea</taxon>
        <taxon>Rhabditida</taxon>
        <taxon>Tylenchina</taxon>
        <taxon>Panagrolaimomorpha</taxon>
        <taxon>Strongyloidoidea</taxon>
        <taxon>Strongyloididae</taxon>
        <taxon>Parastrongyloides</taxon>
    </lineage>
</organism>
<dbReference type="InterPro" id="IPR016130">
    <property type="entry name" value="Tyr_Pase_AS"/>
</dbReference>
<evidence type="ECO:0000313" key="3">
    <source>
        <dbReference type="Proteomes" id="UP000038045"/>
    </source>
</evidence>
<dbReference type="InterPro" id="IPR056007">
    <property type="entry name" value="DUF7585"/>
</dbReference>
<protein>
    <submittedName>
        <fullName evidence="4">TYR_PHOSPHATASE_2 domain-containing protein</fullName>
    </submittedName>
</protein>